<dbReference type="RefSeq" id="WP_058847045.1">
    <property type="nucleotide sequence ID" value="NZ_LOCL01000029.1"/>
</dbReference>
<proteinExistence type="predicted"/>
<dbReference type="SMART" id="SM00857">
    <property type="entry name" value="Resolvase"/>
    <property type="match status" value="1"/>
</dbReference>
<gene>
    <name evidence="4" type="ORF">AT728_07585</name>
</gene>
<organism evidence="4 5">
    <name type="scientific">Streptomyces silvensis</name>
    <dbReference type="NCBI Taxonomy" id="1765722"/>
    <lineage>
        <taxon>Bacteria</taxon>
        <taxon>Bacillati</taxon>
        <taxon>Actinomycetota</taxon>
        <taxon>Actinomycetes</taxon>
        <taxon>Kitasatosporales</taxon>
        <taxon>Streptomycetaceae</taxon>
        <taxon>Streptomyces</taxon>
    </lineage>
</organism>
<feature type="domain" description="Resolvase/invertase-type recombinase catalytic" evidence="3">
    <location>
        <begin position="16"/>
        <end position="169"/>
    </location>
</feature>
<dbReference type="Pfam" id="PF00239">
    <property type="entry name" value="Resolvase"/>
    <property type="match status" value="1"/>
</dbReference>
<dbReference type="Gene3D" id="3.90.1750.20">
    <property type="entry name" value="Putative Large Serine Recombinase, Chain B, Domain 2"/>
    <property type="match status" value="1"/>
</dbReference>
<dbReference type="PANTHER" id="PTHR30461">
    <property type="entry name" value="DNA-INVERTASE FROM LAMBDOID PROPHAGE"/>
    <property type="match status" value="1"/>
</dbReference>
<dbReference type="Proteomes" id="UP000054804">
    <property type="component" value="Unassembled WGS sequence"/>
</dbReference>
<evidence type="ECO:0000313" key="5">
    <source>
        <dbReference type="Proteomes" id="UP000054804"/>
    </source>
</evidence>
<dbReference type="AlphaFoldDB" id="A0A0W7X812"/>
<reference evidence="4 5" key="1">
    <citation type="submission" date="2015-12" db="EMBL/GenBank/DDBJ databases">
        <title>Draft genome sequence of Streptomyces silvensis ATCC 53525, a producer of novel hormone antagonists.</title>
        <authorList>
            <person name="Johnston C.W."/>
            <person name="Li Y."/>
            <person name="Magarvey N.A."/>
        </authorList>
    </citation>
    <scope>NUCLEOTIDE SEQUENCE [LARGE SCALE GENOMIC DNA]</scope>
    <source>
        <strain evidence="4 5">ATCC 53525</strain>
    </source>
</reference>
<dbReference type="InterPro" id="IPR006119">
    <property type="entry name" value="Resolv_N"/>
</dbReference>
<accession>A0A0W7X812</accession>
<dbReference type="InterPro" id="IPR036162">
    <property type="entry name" value="Resolvase-like_N_sf"/>
</dbReference>
<evidence type="ECO:0000256" key="2">
    <source>
        <dbReference type="ARBA" id="ARBA00023172"/>
    </source>
</evidence>
<name>A0A0W7X812_9ACTN</name>
<protein>
    <recommendedName>
        <fullName evidence="3">Resolvase/invertase-type recombinase catalytic domain-containing protein</fullName>
    </recommendedName>
</protein>
<dbReference type="OrthoDB" id="4367319at2"/>
<dbReference type="STRING" id="1765722.AT728_07585"/>
<dbReference type="SUPFAM" id="SSF53041">
    <property type="entry name" value="Resolvase-like"/>
    <property type="match status" value="1"/>
</dbReference>
<dbReference type="PANTHER" id="PTHR30461:SF2">
    <property type="entry name" value="SERINE RECOMBINASE PINE-RELATED"/>
    <property type="match status" value="1"/>
</dbReference>
<dbReference type="GO" id="GO:0003677">
    <property type="term" value="F:DNA binding"/>
    <property type="evidence" value="ECO:0007669"/>
    <property type="project" value="UniProtKB-KW"/>
</dbReference>
<sequence length="526" mass="58978">MTQAEERPYDGCGKCLVGVRRLSRKSDATWSPERQRTNVLSAVASVGGHVIAWADDWEVSGATNPLDRPKLGPWLKGERGPWAGIAGAAVDRVGRNIADTLNTGYRLRDEGKLLVTYGHTGPWDLNDPNDENQFIAQAWGAHMELRATETRNRDETVKSREQGRKRGKHSYGYRYVRLHLKANIDHVALDNGEDFPEEIRERENAVKNLRDVAERILADRTEQITPHSEAARLTRRGVYSPADHERVMGGKEPRGGPWDGEALRKMLVSEAALGYLMHRGKPVVDDKGMPVRVATSLWNRETHEALVRKLAPKKIPTPRAEAGAHLLSGVAFCGNCHYRQYRTGSPVAMTCHSRMKGLTNCKPSPTIYVSYLEEGLTAWFLSTYGDHQYMETVFDPGNGVEDELNEKLAARNRLRGDRDAGLYDDEEDAAWYRDRYGALSADIKRLRAIPSRPAGMVTRPTGETVHSRWTSAADDGARRQMLNEFGVTVDVFPDGHEPRWRPLVDGKDPDAQIAESVEAMRQRRAV</sequence>
<keyword evidence="2" id="KW-0233">DNA recombination</keyword>
<evidence type="ECO:0000256" key="1">
    <source>
        <dbReference type="ARBA" id="ARBA00023125"/>
    </source>
</evidence>
<dbReference type="GO" id="GO:0000150">
    <property type="term" value="F:DNA strand exchange activity"/>
    <property type="evidence" value="ECO:0007669"/>
    <property type="project" value="InterPro"/>
</dbReference>
<dbReference type="InterPro" id="IPR050639">
    <property type="entry name" value="SSR_resolvase"/>
</dbReference>
<dbReference type="InterPro" id="IPR038109">
    <property type="entry name" value="DNA_bind_recomb_sf"/>
</dbReference>
<dbReference type="EMBL" id="LOCL01000029">
    <property type="protein sequence ID" value="KUF18884.1"/>
    <property type="molecule type" value="Genomic_DNA"/>
</dbReference>
<keyword evidence="1" id="KW-0238">DNA-binding</keyword>
<dbReference type="Gene3D" id="3.40.50.1390">
    <property type="entry name" value="Resolvase, N-terminal catalytic domain"/>
    <property type="match status" value="1"/>
</dbReference>
<evidence type="ECO:0000313" key="4">
    <source>
        <dbReference type="EMBL" id="KUF18884.1"/>
    </source>
</evidence>
<evidence type="ECO:0000259" key="3">
    <source>
        <dbReference type="SMART" id="SM00857"/>
    </source>
</evidence>
<comment type="caution">
    <text evidence="4">The sequence shown here is derived from an EMBL/GenBank/DDBJ whole genome shotgun (WGS) entry which is preliminary data.</text>
</comment>
<keyword evidence="5" id="KW-1185">Reference proteome</keyword>